<evidence type="ECO:0000313" key="4">
    <source>
        <dbReference type="Proteomes" id="UP000433788"/>
    </source>
</evidence>
<accession>A0A6N7QWX3</accession>
<dbReference type="EMBL" id="WJPP01000001">
    <property type="protein sequence ID" value="MRH77154.1"/>
    <property type="molecule type" value="Genomic_DNA"/>
</dbReference>
<dbReference type="RefSeq" id="WP_153718231.1">
    <property type="nucleotide sequence ID" value="NZ_WJPP01000001.1"/>
</dbReference>
<dbReference type="Proteomes" id="UP000433788">
    <property type="component" value="Unassembled WGS sequence"/>
</dbReference>
<dbReference type="GO" id="GO:0016787">
    <property type="term" value="F:hydrolase activity"/>
    <property type="evidence" value="ECO:0007669"/>
    <property type="project" value="UniProtKB-KW"/>
</dbReference>
<dbReference type="InterPro" id="IPR000073">
    <property type="entry name" value="AB_hydrolase_1"/>
</dbReference>
<dbReference type="InterPro" id="IPR051044">
    <property type="entry name" value="MAG_DAG_Lipase"/>
</dbReference>
<sequence length="351" mass="38231">MLKKFSTLALGLCVLFSAATSEAAGISLDQPQLLSERPLPDAQVTEYGLTHHRIVMADGMALPLRRWGPAPERKAVPNAVVLGVHGFNDHAGSFVSTAAALNQYGIALYAWDQRGFGASATRPEWPGTDELVDDARFALAALRARYPDQPLFLMGLSMGGAIAALMLQDADTVGRIDGVILVGPAVWARSKMPWYQQGALWVGERTAPNMKLARPAFAIDPTDDPDVLEQITKDPLRISDTRVDSIGGISNLMGRALTAMQQLPSVPSLILYGGEDEIIPPEAACEMFRTLPEHGHWRAVYYPDGYHMLTRYTGSPVVFKDMAAFIQDSEAQVPSEQEVSREQAISLLCQQ</sequence>
<dbReference type="AlphaFoldDB" id="A0A6N7QWX3"/>
<evidence type="ECO:0000313" key="3">
    <source>
        <dbReference type="EMBL" id="MRH77154.1"/>
    </source>
</evidence>
<organism evidence="3 4">
    <name type="scientific">Spiribacter salilacus</name>
    <dbReference type="NCBI Taxonomy" id="2664894"/>
    <lineage>
        <taxon>Bacteria</taxon>
        <taxon>Pseudomonadati</taxon>
        <taxon>Pseudomonadota</taxon>
        <taxon>Gammaproteobacteria</taxon>
        <taxon>Chromatiales</taxon>
        <taxon>Ectothiorhodospiraceae</taxon>
        <taxon>Spiribacter</taxon>
    </lineage>
</organism>
<evidence type="ECO:0000256" key="1">
    <source>
        <dbReference type="SAM" id="SignalP"/>
    </source>
</evidence>
<dbReference type="Pfam" id="PF12146">
    <property type="entry name" value="Hydrolase_4"/>
    <property type="match status" value="1"/>
</dbReference>
<feature type="signal peptide" evidence="1">
    <location>
        <begin position="1"/>
        <end position="23"/>
    </location>
</feature>
<protein>
    <submittedName>
        <fullName evidence="3">Alpha/beta fold hydrolase</fullName>
    </submittedName>
</protein>
<feature type="domain" description="Serine aminopeptidase S33" evidence="2">
    <location>
        <begin position="77"/>
        <end position="310"/>
    </location>
</feature>
<feature type="chain" id="PRO_5026996940" evidence="1">
    <location>
        <begin position="24"/>
        <end position="351"/>
    </location>
</feature>
<keyword evidence="1" id="KW-0732">Signal</keyword>
<keyword evidence="3" id="KW-0378">Hydrolase</keyword>
<dbReference type="PANTHER" id="PTHR11614">
    <property type="entry name" value="PHOSPHOLIPASE-RELATED"/>
    <property type="match status" value="1"/>
</dbReference>
<dbReference type="InterPro" id="IPR029058">
    <property type="entry name" value="AB_hydrolase_fold"/>
</dbReference>
<keyword evidence="4" id="KW-1185">Reference proteome</keyword>
<name>A0A6N7QWX3_9GAMM</name>
<dbReference type="InterPro" id="IPR022742">
    <property type="entry name" value="Hydrolase_4"/>
</dbReference>
<dbReference type="SUPFAM" id="SSF53474">
    <property type="entry name" value="alpha/beta-Hydrolases"/>
    <property type="match status" value="1"/>
</dbReference>
<gene>
    <name evidence="3" type="ORF">GH984_00305</name>
</gene>
<dbReference type="PRINTS" id="PR00111">
    <property type="entry name" value="ABHYDROLASE"/>
</dbReference>
<proteinExistence type="predicted"/>
<reference evidence="3 4" key="1">
    <citation type="submission" date="2019-11" db="EMBL/GenBank/DDBJ databases">
        <authorList>
            <person name="Zhang X.Y."/>
        </authorList>
    </citation>
    <scope>NUCLEOTIDE SEQUENCE [LARGE SCALE GENOMIC DNA]</scope>
    <source>
        <strain evidence="3 4">C176</strain>
    </source>
</reference>
<dbReference type="Gene3D" id="3.40.50.1820">
    <property type="entry name" value="alpha/beta hydrolase"/>
    <property type="match status" value="1"/>
</dbReference>
<evidence type="ECO:0000259" key="2">
    <source>
        <dbReference type="Pfam" id="PF12146"/>
    </source>
</evidence>
<comment type="caution">
    <text evidence="3">The sequence shown here is derived from an EMBL/GenBank/DDBJ whole genome shotgun (WGS) entry which is preliminary data.</text>
</comment>